<protein>
    <submittedName>
        <fullName evidence="3">Erythromycin 3''-O-methyltransferase</fullName>
    </submittedName>
</protein>
<dbReference type="Proteomes" id="UP000198959">
    <property type="component" value="Unassembled WGS sequence"/>
</dbReference>
<dbReference type="OrthoDB" id="9782855at2"/>
<dbReference type="Pfam" id="PF08241">
    <property type="entry name" value="Methyltransf_11"/>
    <property type="match status" value="1"/>
</dbReference>
<evidence type="ECO:0000256" key="1">
    <source>
        <dbReference type="ARBA" id="ARBA00022679"/>
    </source>
</evidence>
<dbReference type="InterPro" id="IPR029063">
    <property type="entry name" value="SAM-dependent_MTases_sf"/>
</dbReference>
<keyword evidence="1 3" id="KW-0808">Transferase</keyword>
<dbReference type="RefSeq" id="WP_091642614.1">
    <property type="nucleotide sequence ID" value="NZ_FMHW01000002.1"/>
</dbReference>
<dbReference type="PANTHER" id="PTHR44068:SF11">
    <property type="entry name" value="GERANYL DIPHOSPHATE 2-C-METHYLTRANSFERASE"/>
    <property type="match status" value="1"/>
</dbReference>
<dbReference type="GO" id="GO:0008757">
    <property type="term" value="F:S-adenosylmethionine-dependent methyltransferase activity"/>
    <property type="evidence" value="ECO:0007669"/>
    <property type="project" value="InterPro"/>
</dbReference>
<keyword evidence="4" id="KW-1185">Reference proteome</keyword>
<dbReference type="PANTHER" id="PTHR44068">
    <property type="entry name" value="ZGC:194242"/>
    <property type="match status" value="1"/>
</dbReference>
<feature type="domain" description="Methyltransferase type 11" evidence="2">
    <location>
        <begin position="81"/>
        <end position="179"/>
    </location>
</feature>
<dbReference type="AlphaFoldDB" id="A0A1C6SAJ0"/>
<proteinExistence type="predicted"/>
<accession>A0A1C6SAJ0</accession>
<keyword evidence="3" id="KW-0489">Methyltransferase</keyword>
<organism evidence="3 4">
    <name type="scientific">Micromonospora pallida</name>
    <dbReference type="NCBI Taxonomy" id="145854"/>
    <lineage>
        <taxon>Bacteria</taxon>
        <taxon>Bacillati</taxon>
        <taxon>Actinomycetota</taxon>
        <taxon>Actinomycetes</taxon>
        <taxon>Micromonosporales</taxon>
        <taxon>Micromonosporaceae</taxon>
        <taxon>Micromonospora</taxon>
    </lineage>
</organism>
<dbReference type="Gene3D" id="3.40.50.150">
    <property type="entry name" value="Vaccinia Virus protein VP39"/>
    <property type="match status" value="1"/>
</dbReference>
<dbReference type="InterPro" id="IPR050447">
    <property type="entry name" value="Erg6_SMT_methyltransf"/>
</dbReference>
<gene>
    <name evidence="3" type="ORF">GA0074692_2181</name>
</gene>
<evidence type="ECO:0000313" key="3">
    <source>
        <dbReference type="EMBL" id="SCL26517.1"/>
    </source>
</evidence>
<dbReference type="CDD" id="cd02440">
    <property type="entry name" value="AdoMet_MTases"/>
    <property type="match status" value="1"/>
</dbReference>
<dbReference type="GO" id="GO:0032259">
    <property type="term" value="P:methylation"/>
    <property type="evidence" value="ECO:0007669"/>
    <property type="project" value="UniProtKB-KW"/>
</dbReference>
<dbReference type="SUPFAM" id="SSF53335">
    <property type="entry name" value="S-adenosyl-L-methionine-dependent methyltransferases"/>
    <property type="match status" value="1"/>
</dbReference>
<dbReference type="STRING" id="145854.GA0074692_2181"/>
<name>A0A1C6SAJ0_9ACTN</name>
<evidence type="ECO:0000313" key="4">
    <source>
        <dbReference type="Proteomes" id="UP000198959"/>
    </source>
</evidence>
<reference evidence="4" key="1">
    <citation type="submission" date="2016-06" db="EMBL/GenBank/DDBJ databases">
        <authorList>
            <person name="Varghese N."/>
            <person name="Submissions Spin"/>
        </authorList>
    </citation>
    <scope>NUCLEOTIDE SEQUENCE [LARGE SCALE GENOMIC DNA]</scope>
    <source>
        <strain evidence="4">DSM 43817</strain>
    </source>
</reference>
<sequence>MFENLKIAGRAIRTVFTADPITRVRRFYEIQSPDVEFAARRTHYMNVGYWEDGVTDLDTAAEALADKLADAAGIKPDETVLDVGFGYADQDFKWLRERQVGKIYGLNITPHHVESAQRRAQEEGFADRTDFRLGSATELPFDDNTFDRVVALESAFHFYPRSAFFAEALRVLRPGGVLATADIIPVSANVVRAAIQSGPLSFVKFSIPKENWHDRDTYRQELVEAGFANPEVHSIKDRTWEGWRAYMAGRTDDPEFRAVVKPAVRKSMAAHWKNQDLMKRELAQLDYVIAVGHKR</sequence>
<evidence type="ECO:0000259" key="2">
    <source>
        <dbReference type="Pfam" id="PF08241"/>
    </source>
</evidence>
<dbReference type="EMBL" id="FMHW01000002">
    <property type="protein sequence ID" value="SCL26517.1"/>
    <property type="molecule type" value="Genomic_DNA"/>
</dbReference>
<dbReference type="InterPro" id="IPR013216">
    <property type="entry name" value="Methyltransf_11"/>
</dbReference>